<evidence type="ECO:0000256" key="1">
    <source>
        <dbReference type="ARBA" id="ARBA00005854"/>
    </source>
</evidence>
<dbReference type="GO" id="GO:0005829">
    <property type="term" value="C:cytosol"/>
    <property type="evidence" value="ECO:0007669"/>
    <property type="project" value="TreeGrafter"/>
</dbReference>
<sequence>MTKVFITRMIPSDGIEMLKKTKGVAVEIYEKDQKIPRKELLKRVRGVDIILSILTDSIDAEVMDTAGPQLKMIANYAVGFNNIDLLAAKERDIVVTNAPGPEIVESVAEHAVAFILGLAHRIVETDSFTRAGKYHGWGPMLLLGSDIKGKTLGIVGTGNIGTGLAKRMYDGFGLKIIYTDISRNSDLEKKYKAKYRTLEQLLKEADFVSLHVPLLPSTTHLISTKQLKWMKKTAFIINTSRGPVIDELALVKALENGDIAGAALDVYECEPLIDCNPRDTHALRKLKNTILTPHTASATVETRQAMSRVAAKNIIAFVSGKRVPNKLTIK</sequence>
<evidence type="ECO:0000259" key="6">
    <source>
        <dbReference type="Pfam" id="PF02826"/>
    </source>
</evidence>
<evidence type="ECO:0000259" key="5">
    <source>
        <dbReference type="Pfam" id="PF00389"/>
    </source>
</evidence>
<dbReference type="SUPFAM" id="SSF51735">
    <property type="entry name" value="NAD(P)-binding Rossmann-fold domains"/>
    <property type="match status" value="1"/>
</dbReference>
<accession>A0A2M7XEG4</accession>
<dbReference type="Proteomes" id="UP000231263">
    <property type="component" value="Unassembled WGS sequence"/>
</dbReference>
<comment type="caution">
    <text evidence="7">The sequence shown here is derived from an EMBL/GenBank/DDBJ whole genome shotgun (WGS) entry which is preliminary data.</text>
</comment>
<protein>
    <submittedName>
        <fullName evidence="7">D-glycerate dehydrogenase</fullName>
    </submittedName>
</protein>
<comment type="similarity">
    <text evidence="1 4">Belongs to the D-isomer specific 2-hydroxyacid dehydrogenase family.</text>
</comment>
<dbReference type="PROSITE" id="PS00670">
    <property type="entry name" value="D_2_HYDROXYACID_DH_2"/>
    <property type="match status" value="1"/>
</dbReference>
<feature type="domain" description="D-isomer specific 2-hydroxyacid dehydrogenase catalytic" evidence="5">
    <location>
        <begin position="4"/>
        <end position="326"/>
    </location>
</feature>
<keyword evidence="2 4" id="KW-0560">Oxidoreductase</keyword>
<dbReference type="PROSITE" id="PS00671">
    <property type="entry name" value="D_2_HYDROXYACID_DH_3"/>
    <property type="match status" value="1"/>
</dbReference>
<evidence type="ECO:0000256" key="4">
    <source>
        <dbReference type="RuleBase" id="RU003719"/>
    </source>
</evidence>
<dbReference type="GO" id="GO:0016618">
    <property type="term" value="F:hydroxypyruvate reductase [NAD(P)H] activity"/>
    <property type="evidence" value="ECO:0007669"/>
    <property type="project" value="TreeGrafter"/>
</dbReference>
<dbReference type="InterPro" id="IPR029752">
    <property type="entry name" value="D-isomer_DH_CS1"/>
</dbReference>
<evidence type="ECO:0000256" key="3">
    <source>
        <dbReference type="ARBA" id="ARBA00023027"/>
    </source>
</evidence>
<dbReference type="PANTHER" id="PTHR10996:SF257">
    <property type="entry name" value="GLYOXYLATE REDUCTASE 1"/>
    <property type="match status" value="1"/>
</dbReference>
<dbReference type="EMBL" id="PFWT01000012">
    <property type="protein sequence ID" value="PJA46242.1"/>
    <property type="molecule type" value="Genomic_DNA"/>
</dbReference>
<evidence type="ECO:0000256" key="2">
    <source>
        <dbReference type="ARBA" id="ARBA00023002"/>
    </source>
</evidence>
<proteinExistence type="inferred from homology"/>
<dbReference type="PANTHER" id="PTHR10996">
    <property type="entry name" value="2-HYDROXYACID DEHYDROGENASE-RELATED"/>
    <property type="match status" value="1"/>
</dbReference>
<dbReference type="Pfam" id="PF02826">
    <property type="entry name" value="2-Hacid_dh_C"/>
    <property type="match status" value="1"/>
</dbReference>
<dbReference type="GO" id="GO:0051287">
    <property type="term" value="F:NAD binding"/>
    <property type="evidence" value="ECO:0007669"/>
    <property type="project" value="InterPro"/>
</dbReference>
<dbReference type="FunFam" id="3.40.50.720:FF:000203">
    <property type="entry name" value="D-3-phosphoglycerate dehydrogenase (SerA)"/>
    <property type="match status" value="1"/>
</dbReference>
<dbReference type="Pfam" id="PF00389">
    <property type="entry name" value="2-Hacid_dh"/>
    <property type="match status" value="1"/>
</dbReference>
<feature type="domain" description="D-isomer specific 2-hydroxyacid dehydrogenase NAD-binding" evidence="6">
    <location>
        <begin position="112"/>
        <end position="296"/>
    </location>
</feature>
<dbReference type="InterPro" id="IPR050223">
    <property type="entry name" value="D-isomer_2-hydroxyacid_DH"/>
</dbReference>
<dbReference type="SUPFAM" id="SSF52283">
    <property type="entry name" value="Formate/glycerate dehydrogenase catalytic domain-like"/>
    <property type="match status" value="1"/>
</dbReference>
<dbReference type="InterPro" id="IPR036291">
    <property type="entry name" value="NAD(P)-bd_dom_sf"/>
</dbReference>
<dbReference type="Gene3D" id="3.40.50.720">
    <property type="entry name" value="NAD(P)-binding Rossmann-like Domain"/>
    <property type="match status" value="2"/>
</dbReference>
<dbReference type="InterPro" id="IPR006139">
    <property type="entry name" value="D-isomer_2_OHA_DH_cat_dom"/>
</dbReference>
<name>A0A2M7XEG4_9BACT</name>
<dbReference type="AlphaFoldDB" id="A0A2M7XEG4"/>
<evidence type="ECO:0000313" key="8">
    <source>
        <dbReference type="Proteomes" id="UP000231263"/>
    </source>
</evidence>
<evidence type="ECO:0000313" key="7">
    <source>
        <dbReference type="EMBL" id="PJA46242.1"/>
    </source>
</evidence>
<dbReference type="CDD" id="cd05301">
    <property type="entry name" value="GDH"/>
    <property type="match status" value="1"/>
</dbReference>
<dbReference type="InterPro" id="IPR006140">
    <property type="entry name" value="D-isomer_DH_NAD-bd"/>
</dbReference>
<gene>
    <name evidence="7" type="ORF">CO173_03240</name>
</gene>
<dbReference type="InterPro" id="IPR029753">
    <property type="entry name" value="D-isomer_DH_CS"/>
</dbReference>
<dbReference type="GO" id="GO:0030267">
    <property type="term" value="F:glyoxylate reductase (NADPH) activity"/>
    <property type="evidence" value="ECO:0007669"/>
    <property type="project" value="TreeGrafter"/>
</dbReference>
<keyword evidence="3" id="KW-0520">NAD</keyword>
<reference evidence="8" key="1">
    <citation type="submission" date="2017-09" db="EMBL/GenBank/DDBJ databases">
        <title>Depth-based differentiation of microbial function through sediment-hosted aquifers and enrichment of novel symbionts in the deep terrestrial subsurface.</title>
        <authorList>
            <person name="Probst A.J."/>
            <person name="Ladd B."/>
            <person name="Jarett J.K."/>
            <person name="Geller-Mcgrath D.E."/>
            <person name="Sieber C.M.K."/>
            <person name="Emerson J.B."/>
            <person name="Anantharaman K."/>
            <person name="Thomas B.C."/>
            <person name="Malmstrom R."/>
            <person name="Stieglmeier M."/>
            <person name="Klingl A."/>
            <person name="Woyke T."/>
            <person name="Ryan C.M."/>
            <person name="Banfield J.F."/>
        </authorList>
    </citation>
    <scope>NUCLEOTIDE SEQUENCE [LARGE SCALE GENOMIC DNA]</scope>
</reference>
<organism evidence="7 8">
    <name type="scientific">Candidatus Uhrbacteria bacterium CG_4_9_14_3_um_filter_41_35</name>
    <dbReference type="NCBI Taxonomy" id="1975034"/>
    <lineage>
        <taxon>Bacteria</taxon>
        <taxon>Candidatus Uhriibacteriota</taxon>
    </lineage>
</organism>
<dbReference type="PROSITE" id="PS00065">
    <property type="entry name" value="D_2_HYDROXYACID_DH_1"/>
    <property type="match status" value="1"/>
</dbReference>